<evidence type="ECO:0000256" key="1">
    <source>
        <dbReference type="SAM" id="Phobius"/>
    </source>
</evidence>
<keyword evidence="1" id="KW-0812">Transmembrane</keyword>
<dbReference type="AlphaFoldDB" id="A0A1E3SSK9"/>
<protein>
    <submittedName>
        <fullName evidence="2">Uncharacterized protein</fullName>
    </submittedName>
</protein>
<sequence length="106" mass="11884">MRLLAITKAAVPINLMLLLVIVIIHHFWLPPNGFEIGSCSAVHSWALIMPLTTVRRDTPFERPARQLHNHCGGPASWHTGSHVRHAFAPEVREETAQFILAQHLAN</sequence>
<accession>A0A1E3SSK9</accession>
<keyword evidence="1" id="KW-0472">Membrane</keyword>
<feature type="transmembrane region" description="Helical" evidence="1">
    <location>
        <begin position="9"/>
        <end position="28"/>
    </location>
</feature>
<evidence type="ECO:0000313" key="3">
    <source>
        <dbReference type="Proteomes" id="UP000094224"/>
    </source>
</evidence>
<organism evidence="2 3">
    <name type="scientific">Mycobacterium sherrisii</name>
    <dbReference type="NCBI Taxonomy" id="243061"/>
    <lineage>
        <taxon>Bacteria</taxon>
        <taxon>Bacillati</taxon>
        <taxon>Actinomycetota</taxon>
        <taxon>Actinomycetes</taxon>
        <taxon>Mycobacteriales</taxon>
        <taxon>Mycobacteriaceae</taxon>
        <taxon>Mycobacterium</taxon>
        <taxon>Mycobacterium simiae complex</taxon>
    </lineage>
</organism>
<name>A0A1E3SSK9_9MYCO</name>
<gene>
    <name evidence="2" type="ORF">BHQ21_15305</name>
</gene>
<dbReference type="EMBL" id="MIHC01000025">
    <property type="protein sequence ID" value="ODR05131.1"/>
    <property type="molecule type" value="Genomic_DNA"/>
</dbReference>
<reference evidence="3" key="1">
    <citation type="submission" date="2016-09" db="EMBL/GenBank/DDBJ databases">
        <authorList>
            <person name="Greninger A.L."/>
            <person name="Jerome K.R."/>
            <person name="Mcnair B."/>
            <person name="Wallis C."/>
            <person name="Fang F."/>
        </authorList>
    </citation>
    <scope>NUCLEOTIDE SEQUENCE [LARGE SCALE GENOMIC DNA]</scope>
    <source>
        <strain evidence="3">BC1_M4</strain>
    </source>
</reference>
<evidence type="ECO:0000313" key="2">
    <source>
        <dbReference type="EMBL" id="ODR05131.1"/>
    </source>
</evidence>
<keyword evidence="3" id="KW-1185">Reference proteome</keyword>
<keyword evidence="1" id="KW-1133">Transmembrane helix</keyword>
<comment type="caution">
    <text evidence="2">The sequence shown here is derived from an EMBL/GenBank/DDBJ whole genome shotgun (WGS) entry which is preliminary data.</text>
</comment>
<dbReference type="Proteomes" id="UP000094224">
    <property type="component" value="Unassembled WGS sequence"/>
</dbReference>
<proteinExistence type="predicted"/>